<dbReference type="STRING" id="582667.SAMN05192568_100512"/>
<dbReference type="OrthoDB" id="9809567at2"/>
<dbReference type="EMBL" id="FOTK01000005">
    <property type="protein sequence ID" value="SFL44795.1"/>
    <property type="molecule type" value="Genomic_DNA"/>
</dbReference>
<dbReference type="GO" id="GO:0000160">
    <property type="term" value="P:phosphorelay signal transduction system"/>
    <property type="evidence" value="ECO:0007669"/>
    <property type="project" value="UniProtKB-KW"/>
</dbReference>
<dbReference type="InterPro" id="IPR003660">
    <property type="entry name" value="HAMP_dom"/>
</dbReference>
<proteinExistence type="predicted"/>
<gene>
    <name evidence="15" type="ORF">SAMN05192568_100512</name>
</gene>
<dbReference type="PROSITE" id="PS50885">
    <property type="entry name" value="HAMP"/>
    <property type="match status" value="1"/>
</dbReference>
<protein>
    <recommendedName>
        <fullName evidence="3">histidine kinase</fullName>
        <ecNumber evidence="3">2.7.13.3</ecNumber>
    </recommendedName>
</protein>
<evidence type="ECO:0000256" key="10">
    <source>
        <dbReference type="ARBA" id="ARBA00023136"/>
    </source>
</evidence>
<evidence type="ECO:0000313" key="16">
    <source>
        <dbReference type="Proteomes" id="UP000199048"/>
    </source>
</evidence>
<dbReference type="SMART" id="SM00387">
    <property type="entry name" value="HATPase_c"/>
    <property type="match status" value="1"/>
</dbReference>
<comment type="subcellular location">
    <subcellularLocation>
        <location evidence="2">Membrane</location>
    </subcellularLocation>
</comment>
<reference evidence="16" key="1">
    <citation type="submission" date="2016-10" db="EMBL/GenBank/DDBJ databases">
        <authorList>
            <person name="Varghese N."/>
            <person name="Submissions S."/>
        </authorList>
    </citation>
    <scope>NUCLEOTIDE SEQUENCE [LARGE SCALE GENOMIC DNA]</scope>
    <source>
        <strain evidence="16">BL36</strain>
    </source>
</reference>
<name>A0A1I4HRM3_9HYPH</name>
<sequence>MPPPKKPPPPRRSLRTRLLAAALALVLAALVVAGLAIGVILHRFVRGQIEGHLDAQIVALRAGLEAGLLSQDRDAPPFDRDGPGWAWEVRRGPETFGSGSLRGGHITVTEPGPDDEPGRPHPADGTGPRGERLILRILDVPGTPPATIIAGAPRGALYGPLREALTSLALALGILGLCLIAGLALQVRLGLAPLRRLRADLAAVRAGRRERVPEEQPAEIKPLVSELNALLDQNAQNLERARGHVANLAHALKTPLATLSMALADPARDPGGALRLQVDDMDRRVRHHLRRARAAALAGSARGRTPLAPRVSDLRDALVRLYAEKGVAIALAVPDDLLVPCEGQDLDEMLGNLVDNACRWCRSRVQVAAAAEAGGIVVRVEDDGPGLDGAAAEAVMARGRRLDEGVPGHGFGLPITLELAELYGGSLTLGRSELGGLKAELTLPA</sequence>
<evidence type="ECO:0000256" key="1">
    <source>
        <dbReference type="ARBA" id="ARBA00000085"/>
    </source>
</evidence>
<evidence type="ECO:0000259" key="13">
    <source>
        <dbReference type="PROSITE" id="PS50109"/>
    </source>
</evidence>
<dbReference type="PRINTS" id="PR00344">
    <property type="entry name" value="BCTRLSENSOR"/>
</dbReference>
<evidence type="ECO:0000256" key="7">
    <source>
        <dbReference type="ARBA" id="ARBA00022777"/>
    </source>
</evidence>
<feature type="region of interest" description="Disordered" evidence="11">
    <location>
        <begin position="94"/>
        <end position="128"/>
    </location>
</feature>
<organism evidence="15 16">
    <name type="scientific">Methylobacterium pseudosasicola</name>
    <dbReference type="NCBI Taxonomy" id="582667"/>
    <lineage>
        <taxon>Bacteria</taxon>
        <taxon>Pseudomonadati</taxon>
        <taxon>Pseudomonadota</taxon>
        <taxon>Alphaproteobacteria</taxon>
        <taxon>Hyphomicrobiales</taxon>
        <taxon>Methylobacteriaceae</taxon>
        <taxon>Methylobacterium</taxon>
    </lineage>
</organism>
<dbReference type="GO" id="GO:0005886">
    <property type="term" value="C:plasma membrane"/>
    <property type="evidence" value="ECO:0007669"/>
    <property type="project" value="TreeGrafter"/>
</dbReference>
<keyword evidence="8 12" id="KW-1133">Transmembrane helix</keyword>
<dbReference type="SUPFAM" id="SSF55874">
    <property type="entry name" value="ATPase domain of HSP90 chaperone/DNA topoisomerase II/histidine kinase"/>
    <property type="match status" value="1"/>
</dbReference>
<evidence type="ECO:0000256" key="2">
    <source>
        <dbReference type="ARBA" id="ARBA00004370"/>
    </source>
</evidence>
<feature type="domain" description="HAMP" evidence="14">
    <location>
        <begin position="188"/>
        <end position="239"/>
    </location>
</feature>
<dbReference type="PROSITE" id="PS50109">
    <property type="entry name" value="HIS_KIN"/>
    <property type="match status" value="1"/>
</dbReference>
<dbReference type="EC" id="2.7.13.3" evidence="3"/>
<evidence type="ECO:0000256" key="9">
    <source>
        <dbReference type="ARBA" id="ARBA00023012"/>
    </source>
</evidence>
<dbReference type="InterPro" id="IPR003594">
    <property type="entry name" value="HATPase_dom"/>
</dbReference>
<dbReference type="InterPro" id="IPR004358">
    <property type="entry name" value="Sig_transdc_His_kin-like_C"/>
</dbReference>
<accession>A0A1I4HRM3</accession>
<evidence type="ECO:0000256" key="12">
    <source>
        <dbReference type="SAM" id="Phobius"/>
    </source>
</evidence>
<dbReference type="PANTHER" id="PTHR45436">
    <property type="entry name" value="SENSOR HISTIDINE KINASE YKOH"/>
    <property type="match status" value="1"/>
</dbReference>
<evidence type="ECO:0000313" key="15">
    <source>
        <dbReference type="EMBL" id="SFL44795.1"/>
    </source>
</evidence>
<dbReference type="InterPro" id="IPR005467">
    <property type="entry name" value="His_kinase_dom"/>
</dbReference>
<evidence type="ECO:0000256" key="3">
    <source>
        <dbReference type="ARBA" id="ARBA00012438"/>
    </source>
</evidence>
<evidence type="ECO:0000256" key="6">
    <source>
        <dbReference type="ARBA" id="ARBA00022692"/>
    </source>
</evidence>
<keyword evidence="6 12" id="KW-0812">Transmembrane</keyword>
<keyword evidence="5" id="KW-0808">Transferase</keyword>
<dbReference type="InterPro" id="IPR050428">
    <property type="entry name" value="TCS_sensor_his_kinase"/>
</dbReference>
<dbReference type="Pfam" id="PF02518">
    <property type="entry name" value="HATPase_c"/>
    <property type="match status" value="1"/>
</dbReference>
<evidence type="ECO:0000259" key="14">
    <source>
        <dbReference type="PROSITE" id="PS50885"/>
    </source>
</evidence>
<dbReference type="PANTHER" id="PTHR45436:SF5">
    <property type="entry name" value="SENSOR HISTIDINE KINASE TRCS"/>
    <property type="match status" value="1"/>
</dbReference>
<evidence type="ECO:0000256" key="8">
    <source>
        <dbReference type="ARBA" id="ARBA00022989"/>
    </source>
</evidence>
<dbReference type="Gene3D" id="1.10.287.130">
    <property type="match status" value="1"/>
</dbReference>
<feature type="transmembrane region" description="Helical" evidence="12">
    <location>
        <begin position="168"/>
        <end position="191"/>
    </location>
</feature>
<comment type="catalytic activity">
    <reaction evidence="1">
        <text>ATP + protein L-histidine = ADP + protein N-phospho-L-histidine.</text>
        <dbReference type="EC" id="2.7.13.3"/>
    </reaction>
</comment>
<keyword evidence="16" id="KW-1185">Reference proteome</keyword>
<keyword evidence="9" id="KW-0902">Two-component regulatory system</keyword>
<keyword evidence="4" id="KW-0597">Phosphoprotein</keyword>
<dbReference type="GO" id="GO:0004673">
    <property type="term" value="F:protein histidine kinase activity"/>
    <property type="evidence" value="ECO:0007669"/>
    <property type="project" value="UniProtKB-EC"/>
</dbReference>
<keyword evidence="10 12" id="KW-0472">Membrane</keyword>
<dbReference type="InterPro" id="IPR036890">
    <property type="entry name" value="HATPase_C_sf"/>
</dbReference>
<keyword evidence="7 15" id="KW-0418">Kinase</keyword>
<evidence type="ECO:0000256" key="11">
    <source>
        <dbReference type="SAM" id="MobiDB-lite"/>
    </source>
</evidence>
<dbReference type="AlphaFoldDB" id="A0A1I4HRM3"/>
<dbReference type="RefSeq" id="WP_092038364.1">
    <property type="nucleotide sequence ID" value="NZ_FOTK01000005.1"/>
</dbReference>
<feature type="domain" description="Histidine kinase" evidence="13">
    <location>
        <begin position="247"/>
        <end position="445"/>
    </location>
</feature>
<dbReference type="Gene3D" id="3.30.565.10">
    <property type="entry name" value="Histidine kinase-like ATPase, C-terminal domain"/>
    <property type="match status" value="1"/>
</dbReference>
<evidence type="ECO:0000256" key="5">
    <source>
        <dbReference type="ARBA" id="ARBA00022679"/>
    </source>
</evidence>
<evidence type="ECO:0000256" key="4">
    <source>
        <dbReference type="ARBA" id="ARBA00022553"/>
    </source>
</evidence>
<dbReference type="Proteomes" id="UP000199048">
    <property type="component" value="Unassembled WGS sequence"/>
</dbReference>